<gene>
    <name evidence="1" type="ORF">IE53DRAFT_383760</name>
</gene>
<protein>
    <submittedName>
        <fullName evidence="1">Uncharacterized protein</fullName>
    </submittedName>
</protein>
<keyword evidence="2" id="KW-1185">Reference proteome</keyword>
<name>A0ACD0P6P4_9BASI</name>
<organism evidence="1 2">
    <name type="scientific">Violaceomyces palustris</name>
    <dbReference type="NCBI Taxonomy" id="1673888"/>
    <lineage>
        <taxon>Eukaryota</taxon>
        <taxon>Fungi</taxon>
        <taxon>Dikarya</taxon>
        <taxon>Basidiomycota</taxon>
        <taxon>Ustilaginomycotina</taxon>
        <taxon>Ustilaginomycetes</taxon>
        <taxon>Violaceomycetales</taxon>
        <taxon>Violaceomycetaceae</taxon>
        <taxon>Violaceomyces</taxon>
    </lineage>
</organism>
<accession>A0ACD0P6P4</accession>
<dbReference type="Proteomes" id="UP000245626">
    <property type="component" value="Unassembled WGS sequence"/>
</dbReference>
<proteinExistence type="predicted"/>
<sequence>MASRFLKPLNLKGSLSKQAPPSEKAASLDDTERDERGYRVLKGKDRFDVTVGAFLSDKTNDEGRKRSTRIAYLEGIRGILGLQTLIWIFLRIFAPATVTDRDLDGKYPAVFTENQRSYEIVRKVLSPLLFDGSLQMTMFIILSGRVILQTFVERREAIALAGPAFRRPFRMVIPSAIALALVSVVAVLDGFKHAPYLSETLKNQIAQPPKIWGSTLEYFNSMITFFFAPEQIKTSRAVAFIPPAGISWYLEVVFQQVYVLIIYAFTLPYTIFRYKNLGSIAMILITAWVGKWSWYTLTGLVIAEYSVVYKQILPAKGLPIDRKGKKHVPVWLFPTLFTLLGIFFKYLWISILPEKRDAELVAHVNGNTGKLNHNFNSTKYAYPRYDDWLLSMGILMLIEISGKARGFLSWKPFVHLGRLSFSIALISGTIMLSLGSLIFHHLSSNLGWSINTIVGVEFLILIPLCLVSAEIFSRVVDDASLFIAKVLFNFARN</sequence>
<reference evidence="1 2" key="1">
    <citation type="journal article" date="2018" name="Mol. Biol. Evol.">
        <title>Broad Genomic Sampling Reveals a Smut Pathogenic Ancestry of the Fungal Clade Ustilaginomycotina.</title>
        <authorList>
            <person name="Kijpornyongpan T."/>
            <person name="Mondo S.J."/>
            <person name="Barry K."/>
            <person name="Sandor L."/>
            <person name="Lee J."/>
            <person name="Lipzen A."/>
            <person name="Pangilinan J."/>
            <person name="LaButti K."/>
            <person name="Hainaut M."/>
            <person name="Henrissat B."/>
            <person name="Grigoriev I.V."/>
            <person name="Spatafora J.W."/>
            <person name="Aime M.C."/>
        </authorList>
    </citation>
    <scope>NUCLEOTIDE SEQUENCE [LARGE SCALE GENOMIC DNA]</scope>
    <source>
        <strain evidence="1 2">SA 807</strain>
    </source>
</reference>
<evidence type="ECO:0000313" key="2">
    <source>
        <dbReference type="Proteomes" id="UP000245626"/>
    </source>
</evidence>
<dbReference type="EMBL" id="KZ819712">
    <property type="protein sequence ID" value="PWN53719.1"/>
    <property type="molecule type" value="Genomic_DNA"/>
</dbReference>
<evidence type="ECO:0000313" key="1">
    <source>
        <dbReference type="EMBL" id="PWN53719.1"/>
    </source>
</evidence>